<evidence type="ECO:0000256" key="10">
    <source>
        <dbReference type="ARBA" id="ARBA00022777"/>
    </source>
</evidence>
<keyword evidence="23" id="KW-1185">Reference proteome</keyword>
<dbReference type="Proteomes" id="UP000011777">
    <property type="component" value="Unassembled WGS sequence"/>
</dbReference>
<comment type="catalytic activity">
    <reaction evidence="14 16">
        <text>L-threonyl-[protein] + ATP = O-phospho-L-threonyl-[protein] + ADP + H(+)</text>
        <dbReference type="Rhea" id="RHEA:46608"/>
        <dbReference type="Rhea" id="RHEA-COMP:11060"/>
        <dbReference type="Rhea" id="RHEA-COMP:11605"/>
        <dbReference type="ChEBI" id="CHEBI:15378"/>
        <dbReference type="ChEBI" id="CHEBI:30013"/>
        <dbReference type="ChEBI" id="CHEBI:30616"/>
        <dbReference type="ChEBI" id="CHEBI:61977"/>
        <dbReference type="ChEBI" id="CHEBI:456216"/>
        <dbReference type="EC" id="2.7.11.1"/>
    </reaction>
</comment>
<keyword evidence="17" id="KW-0175">Coiled coil</keyword>
<dbReference type="GO" id="GO:0000781">
    <property type="term" value="C:chromosome, telomeric region"/>
    <property type="evidence" value="ECO:0007669"/>
    <property type="project" value="UniProtKB-SubCell"/>
</dbReference>
<evidence type="ECO:0000256" key="4">
    <source>
        <dbReference type="ARBA" id="ARBA00012513"/>
    </source>
</evidence>
<keyword evidence="9 16" id="KW-0227">DNA damage</keyword>
<feature type="domain" description="PI3K/PI4K catalytic" evidence="19">
    <location>
        <begin position="2551"/>
        <end position="2860"/>
    </location>
</feature>
<dbReference type="OMA" id="IYMGWSP"/>
<dbReference type="SMART" id="SM01343">
    <property type="entry name" value="FATC"/>
    <property type="match status" value="1"/>
</dbReference>
<dbReference type="eggNOG" id="KOG0892">
    <property type="taxonomic scope" value="Eukaryota"/>
</dbReference>
<evidence type="ECO:0000256" key="3">
    <source>
        <dbReference type="ARBA" id="ARBA00010769"/>
    </source>
</evidence>
<keyword evidence="10 16" id="KW-0418">Kinase</keyword>
<dbReference type="EC" id="2.7.11.1" evidence="4 16"/>
<feature type="coiled-coil region" evidence="17">
    <location>
        <begin position="2276"/>
        <end position="2341"/>
    </location>
</feature>
<feature type="region of interest" description="Disordered" evidence="18">
    <location>
        <begin position="483"/>
        <end position="504"/>
    </location>
</feature>
<evidence type="ECO:0000313" key="22">
    <source>
        <dbReference type="EMBL" id="EMG50104.1"/>
    </source>
</evidence>
<evidence type="ECO:0000256" key="1">
    <source>
        <dbReference type="ARBA" id="ARBA00004123"/>
    </source>
</evidence>
<sequence length="2894" mass="331481">MSTLDLNKTIGLLQSNKIKERNDALNYLDTITVSKFRLNSKQFKLLTHAILKLIDHESQIHINNKSSTVDSRLSQASYYLRLLTEKSIDDTRIDLKYRTYLELCLSIQDQFYIGDDEILQPCAIDFIKTLSSILNLNYVKEHLDKKDWTNLFNFLMGLINHILDESNTSISITGSSEKLLIESFSTLQYLLQCDTDVSVNYLQLYDNENYFKLLKILDKTSELIKKENIIIIIIFKIINKLIVTVSTENFKFINKLIKIGIRLMVFFHQSHWEKLQDQFLIFINLPGTHDFMSLHHLPRLIGDRYILGENDFDDSNDSITSQTEDQDEVFLYSLGVLIQRFLSKLISGGEFELKPDDIGISAINTNPTWFNMKSIYLKTDTYKPWLLILGVSKLIKSYYDLKQFIQKQSDEPQGSLLLYSTGSSNKNKRQKLGNIAESITNSNSAIEFCNKLIHSKESSETQLLGLKLLLFFLEVYSFSKSKTESEKDDRKNEPESATADSLEPSYGDNTTFDFTVTTTDNVTFDKNVVLKNILKTFDDNSMNFWSMLSARSIVTDSISQIGSSRVRSSYASQLLKLSLLLVKEQEVSSIACNVIYKLVFERQENLSKLIDDSVLIQLETLIDLSEINGPYRITEESFQFWYAMHKLAIDVNLSKKNLLTRRIQDWILTKWDITFKPDTAFVDISTSIADFVSWLSGNQVIYTPPIITQLSYDGDLNEFYYFAENYSPLESFLCLKPPSEVIEEPSIEINSVVTNEKIDMILNKINISFKVFDNNLVSGANLLRWIMVLVSFVSKLRTSTSYKHEINALEYQALSGLESFVDTSLGNDEIVEVMKIFNQYLPKDKDIRRTFTHKFPSEKLINILKREERTDLNVNRRSFTEDGFGREFAQVRESSVPPVMSSNITVTYVKTQYKQITPIHVIKFILLNGEIQRKSISDKLTVILNYVENLSSDNLLPALLFIIDNVVVDLENKVLDDIPMVRMLRIIKEKVLSSQLYERNEMSLIVACRFLSVLAPTWINTLDNSISNDFYELAQWIHQCGTRDLMLTEYSFVEYCEFLTQLLIHNDEKVFSNNEIKVDLLSKYSKSHNNIKDKLSSSFVNLVSSSPTSVQGSLYNDLFEKFDNPEQSVELAGTYTKFFTDLSHGSFQILRLALFNLLECSRFPFFIPYLEASLQIFCKIMNLETRNNLFKLFKYEILRNWWKYDSIEAFPFMLFTYTDLQSFYRDNYRELIAITLSTKTENMKSRSDFVDQLAALKQSDVKTIVAESVYLVFPLAFTADGIRGDVSDILAKYFEQKLKTEMMDKLSLIVLQIIKFADLTNESAIISNYPDNEVALMLISHSASSSVSVEYNGELVITFDTAAHLLKRVVQKYYTQPEDYWSSKMIYFLLRRLSIVLNSATTPEQQILYLRKIKFVLALGGMKSIDYEVSRLLVTSLCPLMESPKLATDIISILQLLKGLYQHRYPSERSLALVSQITNALLSNKTIKDNDALLDRLEEFINMGDSNRAINKILTAGVELLRGEHVSLSSSVVELCLQDDITQNYTDPISLVSRIFDKVTTMDHVGGNVDVVDKLLNLEEGRLQNFSNGFKLWIANYLSSFYINGGCKNDIKAFEIEEYEGIPVRDFEDGVTYFDYTLDKIINYIYTDDIEAAACAESILGVLIRKYEADPRDVGRVSSFQNIYDKYSSNILPIDFHTCVLLNDKADVEYLGDDLSSILDNFESFLRADTELWCTKLYLAILQELAVYTTIAPLLTTFVIKTPKFAKTSLPALVGNYLVLSRRSGEQKIVALLNEFLQIPDKDESSIKIFLQILILIRIGAKSSNKKCFENVFDKVDKLQFYQLASKVKLFKTAVMLFEDSVSEESPKKALEDNYTTLQKVYESLDDEDLIFGLPEKTTMDYAISMINRLGNSTEQLRFSSAKFDTNTILNNQPSYQGIVSSLSKAGLLGVSRALSKNANIFSDTNTTEEDEQYEWSWKLSKWDLPVSHKARNENEVIYKTLKQIHDYPFNSQAICQASLLNTIDQKISSKKLSVKEFKLERLTWLKSIATVVSISEIANATPQELPKITNQFSNSTEWFKDVEFNVFENLLLARQATFQLLSEVPICNLSQDSIWLGALGDLVRYNNLARMNGEQQKMVTSTMLIEEISKKFRPSSSSSSGDDTLSANIHNLSSFQVAQTLWSQGSTSVPVLMMQELFESGGVSIPQEKLVVDRCLIRAMTVEWMSKSRQDLATNIMEKYVEPTAELAISLNQDSQQQSKVFEILAKFCEEQSKAKSLSEQIAKLEKRVRDKVKEVAELKDHFRNMVVSEKEKEKIQIYHKKIKDQLIAENNDLDSVKENKKVFEAKAVEFYLKSLTIGDFQEENLDKFLALWLEQSKNQVLNEKLAEELLALPSYKLISWCAQLISRLANDATEFQKIVAQLIYNMCSDHPYHSLYLLFSLRNHKSKAEESSNELFQGKCVAAENIWKKLLEKDEHYVNDILLPIDQFAKECINLGKIKTQRGKPIDLGKYTFGKYWLQELPHIPPPAMTLPVDPTKQYKNIPVLSKTERKVSVATSGLSLPKIVTFLLSDGHEHKALMKYGSDDLRQDSIMEQVFNKVNNIFAKDRECSKRDLRIRTYNAIPLGPVAGIIEFVPNSIPFIDAVNRYHQLYDTMRLDEAKAIMKHCQSESKQKRLSEFMKIEKGIKPVLRYFFQENFLTPDFWFQSRIKYTHGIATSSIVGYMLGLGDRHCNNILLDKSTGEPIHIDLGVAFDQGKLLPVPETVPFRLTRDVVDGFGVTGVEGVFKKSCEHTFRVLRTNKEHILSILDVLRWDPLYSWSLSPIKKKRLQQDETGLGIQPQDEGSVAGTAIRIVTEKLNANGLSTEAAVRELIQEATSTQNLAMIYLGWSPYY</sequence>
<dbReference type="GO" id="GO:0005524">
    <property type="term" value="F:ATP binding"/>
    <property type="evidence" value="ECO:0007669"/>
    <property type="project" value="UniProtKB-KW"/>
</dbReference>
<dbReference type="InterPro" id="IPR038980">
    <property type="entry name" value="ATM_plant"/>
</dbReference>
<dbReference type="PROSITE" id="PS00916">
    <property type="entry name" value="PI3_4_KINASE_2"/>
    <property type="match status" value="1"/>
</dbReference>
<dbReference type="PROSITE" id="PS50290">
    <property type="entry name" value="PI3_4_KINASE_3"/>
    <property type="match status" value="1"/>
</dbReference>
<dbReference type="Pfam" id="PF02260">
    <property type="entry name" value="FATC"/>
    <property type="match status" value="1"/>
</dbReference>
<dbReference type="InterPro" id="IPR003152">
    <property type="entry name" value="FATC_dom"/>
</dbReference>
<evidence type="ECO:0000256" key="14">
    <source>
        <dbReference type="ARBA" id="ARBA00047899"/>
    </source>
</evidence>
<dbReference type="OrthoDB" id="381190at2759"/>
<dbReference type="GO" id="GO:0006281">
    <property type="term" value="P:DNA repair"/>
    <property type="evidence" value="ECO:0007669"/>
    <property type="project" value="InterPro"/>
</dbReference>
<evidence type="ECO:0000256" key="7">
    <source>
        <dbReference type="ARBA" id="ARBA00022679"/>
    </source>
</evidence>
<feature type="domain" description="FATC" evidence="21">
    <location>
        <begin position="2862"/>
        <end position="2894"/>
    </location>
</feature>
<evidence type="ECO:0000259" key="21">
    <source>
        <dbReference type="PROSITE" id="PS51190"/>
    </source>
</evidence>
<keyword evidence="16" id="KW-0156">Chromatin regulator</keyword>
<evidence type="ECO:0000256" key="5">
    <source>
        <dbReference type="ARBA" id="ARBA00014619"/>
    </source>
</evidence>
<dbReference type="STRING" id="1245528.M3K5R0"/>
<comment type="function">
    <text evidence="16">Serine/threonine protein kinase which activates checkpoint signaling upon genotoxic stresses such as ionizing radiation (IR), ultraviolet light (UV), or DNA replication stalling, thereby acting as a DNA damage sensor. Recognizes the substrate consensus sequence [ST]-Q. Phosphorylates histone H2A to form H2AS128ph (gamma-H2A) at sites of DNA damage, involved in the regulation of DNA damage response mechanism. Required for the control of telomere length and genome stability.</text>
</comment>
<evidence type="ECO:0000256" key="18">
    <source>
        <dbReference type="SAM" id="MobiDB-lite"/>
    </source>
</evidence>
<dbReference type="GO" id="GO:0005634">
    <property type="term" value="C:nucleus"/>
    <property type="evidence" value="ECO:0007669"/>
    <property type="project" value="UniProtKB-SubCell"/>
</dbReference>
<evidence type="ECO:0000256" key="6">
    <source>
        <dbReference type="ARBA" id="ARBA00022527"/>
    </source>
</evidence>
<evidence type="ECO:0000256" key="2">
    <source>
        <dbReference type="ARBA" id="ARBA00004574"/>
    </source>
</evidence>
<evidence type="ECO:0000256" key="11">
    <source>
        <dbReference type="ARBA" id="ARBA00022840"/>
    </source>
</evidence>
<keyword evidence="11 16" id="KW-0067">ATP-binding</keyword>
<dbReference type="Gene3D" id="1.10.1070.11">
    <property type="entry name" value="Phosphatidylinositol 3-/4-kinase, catalytic domain"/>
    <property type="match status" value="1"/>
</dbReference>
<evidence type="ECO:0000259" key="20">
    <source>
        <dbReference type="PROSITE" id="PS51189"/>
    </source>
</evidence>
<evidence type="ECO:0000256" key="9">
    <source>
        <dbReference type="ARBA" id="ARBA00022763"/>
    </source>
</evidence>
<keyword evidence="8 16" id="KW-0547">Nucleotide-binding</keyword>
<dbReference type="SMART" id="SM01342">
    <property type="entry name" value="TAN"/>
    <property type="match status" value="1"/>
</dbReference>
<comment type="subcellular location">
    <subcellularLocation>
        <location evidence="2 16">Chromosome</location>
        <location evidence="2 16">Telomere</location>
    </subcellularLocation>
    <subcellularLocation>
        <location evidence="1 16">Nucleus</location>
    </subcellularLocation>
</comment>
<dbReference type="PANTHER" id="PTHR37079">
    <property type="entry name" value="SERINE/THREONINE-PROTEIN KINASE ATM"/>
    <property type="match status" value="1"/>
</dbReference>
<feature type="compositionally biased region" description="Basic and acidic residues" evidence="18">
    <location>
        <begin position="483"/>
        <end position="494"/>
    </location>
</feature>
<keyword evidence="6 16" id="KW-0723">Serine/threonine-protein kinase</keyword>
<dbReference type="InterPro" id="IPR021668">
    <property type="entry name" value="TAN"/>
</dbReference>
<keyword evidence="16" id="KW-0158">Chromosome</keyword>
<dbReference type="GO" id="GO:0004674">
    <property type="term" value="F:protein serine/threonine kinase activity"/>
    <property type="evidence" value="ECO:0007669"/>
    <property type="project" value="UniProtKB-KW"/>
</dbReference>
<evidence type="ECO:0000256" key="15">
    <source>
        <dbReference type="ARBA" id="ARBA00048679"/>
    </source>
</evidence>
<dbReference type="InterPro" id="IPR044107">
    <property type="entry name" value="PIKKc_ATM"/>
</dbReference>
<keyword evidence="7 16" id="KW-0808">Transferase</keyword>
<dbReference type="InterPro" id="IPR000403">
    <property type="entry name" value="PI3/4_kinase_cat_dom"/>
</dbReference>
<name>M3K5R0_CANMX</name>
<organism evidence="22 23">
    <name type="scientific">Candida maltosa (strain Xu316)</name>
    <name type="common">Yeast</name>
    <dbReference type="NCBI Taxonomy" id="1245528"/>
    <lineage>
        <taxon>Eukaryota</taxon>
        <taxon>Fungi</taxon>
        <taxon>Dikarya</taxon>
        <taxon>Ascomycota</taxon>
        <taxon>Saccharomycotina</taxon>
        <taxon>Pichiomycetes</taxon>
        <taxon>Debaryomycetaceae</taxon>
        <taxon>Candida/Lodderomyces clade</taxon>
        <taxon>Candida</taxon>
    </lineage>
</organism>
<keyword evidence="13 16" id="KW-0539">Nucleus</keyword>
<dbReference type="HOGENOM" id="CLU_000178_8_1_1"/>
<dbReference type="GO" id="GO:0106310">
    <property type="term" value="F:protein serine kinase activity"/>
    <property type="evidence" value="ECO:0007669"/>
    <property type="project" value="RHEA"/>
</dbReference>
<dbReference type="EMBL" id="AOGT01000368">
    <property type="protein sequence ID" value="EMG50104.1"/>
    <property type="molecule type" value="Genomic_DNA"/>
</dbReference>
<dbReference type="PROSITE" id="PS00915">
    <property type="entry name" value="PI3_4_KINASE_1"/>
    <property type="match status" value="1"/>
</dbReference>
<accession>M3K5R0</accession>
<gene>
    <name evidence="22" type="ORF">G210_4874</name>
</gene>
<dbReference type="InterPro" id="IPR036940">
    <property type="entry name" value="PI3/4_kinase_cat_sf"/>
</dbReference>
<evidence type="ECO:0000256" key="17">
    <source>
        <dbReference type="SAM" id="Coils"/>
    </source>
</evidence>
<dbReference type="GO" id="GO:0006325">
    <property type="term" value="P:chromatin organization"/>
    <property type="evidence" value="ECO:0007669"/>
    <property type="project" value="UniProtKB-KW"/>
</dbReference>
<comment type="caution">
    <text evidence="22">The sequence shown here is derived from an EMBL/GenBank/DDBJ whole genome shotgun (WGS) entry which is preliminary data.</text>
</comment>
<reference evidence="22 23" key="1">
    <citation type="submission" date="2013-02" db="EMBL/GenBank/DDBJ databases">
        <title>Genome sequence of Candida maltosa Xu316, a potential industrial strain for xylitol and ethanol production.</title>
        <authorList>
            <person name="Yu J."/>
            <person name="Wang Q."/>
            <person name="Geng X."/>
            <person name="Bao W."/>
            <person name="He P."/>
            <person name="Cai J."/>
        </authorList>
    </citation>
    <scope>NUCLEOTIDE SEQUENCE [LARGE SCALE GENOMIC DNA]</scope>
    <source>
        <strain evidence="23">Xu316</strain>
    </source>
</reference>
<evidence type="ECO:0000313" key="23">
    <source>
        <dbReference type="Proteomes" id="UP000011777"/>
    </source>
</evidence>
<dbReference type="InterPro" id="IPR011009">
    <property type="entry name" value="Kinase-like_dom_sf"/>
</dbReference>
<feature type="domain" description="FAT" evidence="20">
    <location>
        <begin position="1840"/>
        <end position="2446"/>
    </location>
</feature>
<dbReference type="PANTHER" id="PTHR37079:SF4">
    <property type="entry name" value="SERINE_THREONINE-PROTEIN KINASE ATM"/>
    <property type="match status" value="1"/>
</dbReference>
<dbReference type="CDD" id="cd05171">
    <property type="entry name" value="PIKKc_ATM"/>
    <property type="match status" value="1"/>
</dbReference>
<evidence type="ECO:0000259" key="19">
    <source>
        <dbReference type="PROSITE" id="PS50290"/>
    </source>
</evidence>
<comment type="similarity">
    <text evidence="3 16">Belongs to the PI3/PI4-kinase family. ATM subfamily.</text>
</comment>
<evidence type="ECO:0000256" key="8">
    <source>
        <dbReference type="ARBA" id="ARBA00022741"/>
    </source>
</evidence>
<dbReference type="Pfam" id="PF00454">
    <property type="entry name" value="PI3_PI4_kinase"/>
    <property type="match status" value="1"/>
</dbReference>
<comment type="catalytic activity">
    <reaction evidence="15">
        <text>L-seryl-[protein] + ATP = O-phospho-L-seryl-[protein] + ADP + H(+)</text>
        <dbReference type="Rhea" id="RHEA:17989"/>
        <dbReference type="Rhea" id="RHEA-COMP:9863"/>
        <dbReference type="Rhea" id="RHEA-COMP:11604"/>
        <dbReference type="ChEBI" id="CHEBI:15378"/>
        <dbReference type="ChEBI" id="CHEBI:29999"/>
        <dbReference type="ChEBI" id="CHEBI:30616"/>
        <dbReference type="ChEBI" id="CHEBI:83421"/>
        <dbReference type="ChEBI" id="CHEBI:456216"/>
        <dbReference type="EC" id="2.7.11.1"/>
    </reaction>
</comment>
<dbReference type="PROSITE" id="PS51190">
    <property type="entry name" value="FATC"/>
    <property type="match status" value="1"/>
</dbReference>
<dbReference type="InterPro" id="IPR014009">
    <property type="entry name" value="PIK_FAT"/>
</dbReference>
<protein>
    <recommendedName>
        <fullName evidence="5 16">Serine/threonine-protein kinase Tel1</fullName>
        <ecNumber evidence="4 16">2.7.11.1</ecNumber>
    </recommendedName>
</protein>
<dbReference type="PROSITE" id="PS51189">
    <property type="entry name" value="FAT"/>
    <property type="match status" value="1"/>
</dbReference>
<dbReference type="Gene3D" id="3.30.1010.10">
    <property type="entry name" value="Phosphatidylinositol 3-kinase Catalytic Subunit, Chain A, domain 4"/>
    <property type="match status" value="1"/>
</dbReference>
<dbReference type="GO" id="GO:0035556">
    <property type="term" value="P:intracellular signal transduction"/>
    <property type="evidence" value="ECO:0007669"/>
    <property type="project" value="UniProtKB-ARBA"/>
</dbReference>
<dbReference type="SMART" id="SM00146">
    <property type="entry name" value="PI3Kc"/>
    <property type="match status" value="1"/>
</dbReference>
<proteinExistence type="inferred from homology"/>
<evidence type="ECO:0000256" key="16">
    <source>
        <dbReference type="RuleBase" id="RU365027"/>
    </source>
</evidence>
<dbReference type="Pfam" id="PF11640">
    <property type="entry name" value="TAN"/>
    <property type="match status" value="1"/>
</dbReference>
<evidence type="ECO:0000256" key="13">
    <source>
        <dbReference type="ARBA" id="ARBA00023242"/>
    </source>
</evidence>
<keyword evidence="12 16" id="KW-0779">Telomere</keyword>
<dbReference type="InterPro" id="IPR018936">
    <property type="entry name" value="PI3/4_kinase_CS"/>
</dbReference>
<dbReference type="SUPFAM" id="SSF56112">
    <property type="entry name" value="Protein kinase-like (PK-like)"/>
    <property type="match status" value="1"/>
</dbReference>
<evidence type="ECO:0000256" key="12">
    <source>
        <dbReference type="ARBA" id="ARBA00022895"/>
    </source>
</evidence>